<feature type="domain" description="DDE-1" evidence="2">
    <location>
        <begin position="102"/>
        <end position="200"/>
    </location>
</feature>
<evidence type="ECO:0000313" key="3">
    <source>
        <dbReference type="EMBL" id="KZP06229.1"/>
    </source>
</evidence>
<dbReference type="EMBL" id="KV417798">
    <property type="protein sequence ID" value="KZP06229.1"/>
    <property type="molecule type" value="Genomic_DNA"/>
</dbReference>
<dbReference type="PANTHER" id="PTHR19303">
    <property type="entry name" value="TRANSPOSON"/>
    <property type="match status" value="1"/>
</dbReference>
<dbReference type="InterPro" id="IPR004875">
    <property type="entry name" value="DDE_SF_endonuclease_dom"/>
</dbReference>
<organism evidence="3 4">
    <name type="scientific">Athelia psychrophila</name>
    <dbReference type="NCBI Taxonomy" id="1759441"/>
    <lineage>
        <taxon>Eukaryota</taxon>
        <taxon>Fungi</taxon>
        <taxon>Dikarya</taxon>
        <taxon>Basidiomycota</taxon>
        <taxon>Agaricomycotina</taxon>
        <taxon>Agaricomycetes</taxon>
        <taxon>Agaricomycetidae</taxon>
        <taxon>Atheliales</taxon>
        <taxon>Atheliaceae</taxon>
        <taxon>Athelia</taxon>
    </lineage>
</organism>
<dbReference type="InterPro" id="IPR050863">
    <property type="entry name" value="CenT-Element_Derived"/>
</dbReference>
<evidence type="ECO:0000259" key="2">
    <source>
        <dbReference type="Pfam" id="PF03184"/>
    </source>
</evidence>
<feature type="region of interest" description="Disordered" evidence="1">
    <location>
        <begin position="32"/>
        <end position="54"/>
    </location>
</feature>
<evidence type="ECO:0000313" key="4">
    <source>
        <dbReference type="Proteomes" id="UP000076532"/>
    </source>
</evidence>
<dbReference type="Proteomes" id="UP000076532">
    <property type="component" value="Unassembled WGS sequence"/>
</dbReference>
<dbReference type="Pfam" id="PF03184">
    <property type="entry name" value="DDE_1"/>
    <property type="match status" value="1"/>
</dbReference>
<dbReference type="GO" id="GO:0003677">
    <property type="term" value="F:DNA binding"/>
    <property type="evidence" value="ECO:0007669"/>
    <property type="project" value="TreeGrafter"/>
</dbReference>
<reference evidence="3 4" key="1">
    <citation type="journal article" date="2016" name="Mol. Biol. Evol.">
        <title>Comparative Genomics of Early-Diverging Mushroom-Forming Fungi Provides Insights into the Origins of Lignocellulose Decay Capabilities.</title>
        <authorList>
            <person name="Nagy L.G."/>
            <person name="Riley R."/>
            <person name="Tritt A."/>
            <person name="Adam C."/>
            <person name="Daum C."/>
            <person name="Floudas D."/>
            <person name="Sun H."/>
            <person name="Yadav J.S."/>
            <person name="Pangilinan J."/>
            <person name="Larsson K.H."/>
            <person name="Matsuura K."/>
            <person name="Barry K."/>
            <person name="Labutti K."/>
            <person name="Kuo R."/>
            <person name="Ohm R.A."/>
            <person name="Bhattacharya S.S."/>
            <person name="Shirouzu T."/>
            <person name="Yoshinaga Y."/>
            <person name="Martin F.M."/>
            <person name="Grigoriev I.V."/>
            <person name="Hibbett D.S."/>
        </authorList>
    </citation>
    <scope>NUCLEOTIDE SEQUENCE [LARGE SCALE GENOMIC DNA]</scope>
    <source>
        <strain evidence="3 4">CBS 109695</strain>
    </source>
</reference>
<protein>
    <submittedName>
        <fullName evidence="3">DDE-domain-containing protein</fullName>
    </submittedName>
</protein>
<dbReference type="PANTHER" id="PTHR19303:SF74">
    <property type="entry name" value="POGO TRANSPOSABLE ELEMENT WITH KRAB DOMAIN"/>
    <property type="match status" value="1"/>
</dbReference>
<evidence type="ECO:0000256" key="1">
    <source>
        <dbReference type="SAM" id="MobiDB-lite"/>
    </source>
</evidence>
<proteinExistence type="predicted"/>
<dbReference type="AlphaFoldDB" id="A0A167WLB4"/>
<gene>
    <name evidence="3" type="ORF">FIBSPDRAFT_914731</name>
</gene>
<dbReference type="OrthoDB" id="2917041at2759"/>
<accession>A0A167WLB4</accession>
<dbReference type="STRING" id="436010.A0A167WLB4"/>
<sequence>MDAWFGLLGPTIQKYNITEEHTWGTDEIGVNTAEGRKERVMGSRKPGPQYQQREGTKENITVIITVCADGTSTPPAVVFKGKGYQTKWKQDNPGWMNGANVKDGGYRLLLVDGHNSHYTRGFLQYAHEHQIIVLCYPAHCTHILQGLDVVVFATVKRCLCEERDKWEHSTGERFSKTNFLGIYGRAHLQALTPDNIKALFRKTGVWPFDPTVITPAMMAPSKETSCEGFLPIALATPLPRVDSSLPMGQVDYLRP</sequence>
<name>A0A167WLB4_9AGAM</name>
<keyword evidence="4" id="KW-1185">Reference proteome</keyword>
<dbReference type="GO" id="GO:0005634">
    <property type="term" value="C:nucleus"/>
    <property type="evidence" value="ECO:0007669"/>
    <property type="project" value="TreeGrafter"/>
</dbReference>